<dbReference type="AlphaFoldDB" id="A0A0D7ANB2"/>
<organism evidence="2 3">
    <name type="scientific">Fistulina hepatica ATCC 64428</name>
    <dbReference type="NCBI Taxonomy" id="1128425"/>
    <lineage>
        <taxon>Eukaryota</taxon>
        <taxon>Fungi</taxon>
        <taxon>Dikarya</taxon>
        <taxon>Basidiomycota</taxon>
        <taxon>Agaricomycotina</taxon>
        <taxon>Agaricomycetes</taxon>
        <taxon>Agaricomycetidae</taxon>
        <taxon>Agaricales</taxon>
        <taxon>Fistulinaceae</taxon>
        <taxon>Fistulina</taxon>
    </lineage>
</organism>
<evidence type="ECO:0000313" key="2">
    <source>
        <dbReference type="EMBL" id="KIY52263.1"/>
    </source>
</evidence>
<feature type="compositionally biased region" description="Basic and acidic residues" evidence="1">
    <location>
        <begin position="62"/>
        <end position="75"/>
    </location>
</feature>
<dbReference type="Proteomes" id="UP000054144">
    <property type="component" value="Unassembled WGS sequence"/>
</dbReference>
<sequence>MTLYRDTTGFDATAIYDDCDTVSGLKLPHYQRPTRPRAVQRRRTELVWVPYDPHAPRRKLHRKDERDPIASRERPGYLPKRKASKKTARSERPRCGTCMDRATINKSASFDISNYGFVSQAWSDLNLFSGSEERVLPSVNDSSFSFAPQHFYETSYDSNTVIAPALPAVAPSPPGTVRSPISASYIAPSPLDLSPTLQTPFVSPTFSASSLFAGASLPTSQSYNNEPSPTQSSVLPPCFWDELAADILAATQSVAAARLDDRVAYSYDAIVNLASETLLPYYPLNNVDENTSSEALQSFSRDERSADDVLFDRMFESFITLPPERSASSPP</sequence>
<feature type="region of interest" description="Disordered" evidence="1">
    <location>
        <begin position="57"/>
        <end position="94"/>
    </location>
</feature>
<protein>
    <submittedName>
        <fullName evidence="2">Uncharacterized protein</fullName>
    </submittedName>
</protein>
<accession>A0A0D7ANB2</accession>
<gene>
    <name evidence="2" type="ORF">FISHEDRAFT_69951</name>
</gene>
<reference evidence="2 3" key="1">
    <citation type="journal article" date="2015" name="Fungal Genet. Biol.">
        <title>Evolution of novel wood decay mechanisms in Agaricales revealed by the genome sequences of Fistulina hepatica and Cylindrobasidium torrendii.</title>
        <authorList>
            <person name="Floudas D."/>
            <person name="Held B.W."/>
            <person name="Riley R."/>
            <person name="Nagy L.G."/>
            <person name="Koehler G."/>
            <person name="Ransdell A.S."/>
            <person name="Younus H."/>
            <person name="Chow J."/>
            <person name="Chiniquy J."/>
            <person name="Lipzen A."/>
            <person name="Tritt A."/>
            <person name="Sun H."/>
            <person name="Haridas S."/>
            <person name="LaButti K."/>
            <person name="Ohm R.A."/>
            <person name="Kues U."/>
            <person name="Blanchette R.A."/>
            <person name="Grigoriev I.V."/>
            <person name="Minto R.E."/>
            <person name="Hibbett D.S."/>
        </authorList>
    </citation>
    <scope>NUCLEOTIDE SEQUENCE [LARGE SCALE GENOMIC DNA]</scope>
    <source>
        <strain evidence="2 3">ATCC 64428</strain>
    </source>
</reference>
<proteinExistence type="predicted"/>
<dbReference type="EMBL" id="KN881644">
    <property type="protein sequence ID" value="KIY52263.1"/>
    <property type="molecule type" value="Genomic_DNA"/>
</dbReference>
<keyword evidence="3" id="KW-1185">Reference proteome</keyword>
<name>A0A0D7ANB2_9AGAR</name>
<evidence type="ECO:0000256" key="1">
    <source>
        <dbReference type="SAM" id="MobiDB-lite"/>
    </source>
</evidence>
<evidence type="ECO:0000313" key="3">
    <source>
        <dbReference type="Proteomes" id="UP000054144"/>
    </source>
</evidence>